<reference evidence="2 3" key="1">
    <citation type="journal article" date="2024" name="Science">
        <title>Giant polyketide synthase enzymes in the biosynthesis of giant marine polyether toxins.</title>
        <authorList>
            <person name="Fallon T.R."/>
            <person name="Shende V.V."/>
            <person name="Wierzbicki I.H."/>
            <person name="Pendleton A.L."/>
            <person name="Watervoot N.F."/>
            <person name="Auber R.P."/>
            <person name="Gonzalez D.J."/>
            <person name="Wisecaver J.H."/>
            <person name="Moore B.S."/>
        </authorList>
    </citation>
    <scope>NUCLEOTIDE SEQUENCE [LARGE SCALE GENOMIC DNA]</scope>
    <source>
        <strain evidence="2 3">12B1</strain>
    </source>
</reference>
<feature type="domain" description="NADP-dependent oxidoreductase" evidence="1">
    <location>
        <begin position="42"/>
        <end position="398"/>
    </location>
</feature>
<sequence length="446" mass="50140">MGITSSYKYIQDTPYFMASVTRREILRKVPFGRSGMMVTECCLGSMTWGSFNGKEEEAFAQLDRAILEHGVNFIDTAEMYPVAYNYGKTTEKWIGNWLALRSQEDRIKRSDLYIATKANPSRVGGFPDGETRPNDYCYSFDADLLEHSCRSSIARLQCEYIDLYQLHWPSRDVPVFGCMSFHANGEERPVPFKDDLPAGTPGYEVFERQVAAVKKLLDAGLIKHWGLSNENAFGITMFCVAADKLGCPRPVSCQNDFSLLNRTYENDTWEAAYRFGVVGLPYGVLAGGTLTGKYFQGTKYAVASNADRPLAKCRHRSNPEFQPRYQMPMAMLAAKGYVELAEKYAISPTELAIAWANERKCNGAVIIGATTISQLDECVGAFRLELSEQLMTAVDELHEQFRYPTMYINEKQACVKAKWLLSPSRKVPGPLDNVLGIFTRAPCTKR</sequence>
<dbReference type="PANTHER" id="PTHR43364">
    <property type="entry name" value="NADH-SPECIFIC METHYLGLYOXAL REDUCTASE-RELATED"/>
    <property type="match status" value="1"/>
</dbReference>
<dbReference type="InterPro" id="IPR050523">
    <property type="entry name" value="AKR_Detox_Biosynth"/>
</dbReference>
<evidence type="ECO:0000313" key="3">
    <source>
        <dbReference type="Proteomes" id="UP001515480"/>
    </source>
</evidence>
<dbReference type="InterPro" id="IPR036812">
    <property type="entry name" value="NAD(P)_OxRdtase_dom_sf"/>
</dbReference>
<accession>A0AB34J1F0</accession>
<dbReference type="PANTHER" id="PTHR43364:SF17">
    <property type="entry name" value="ALDO KETO REDUCTASE"/>
    <property type="match status" value="1"/>
</dbReference>
<dbReference type="AlphaFoldDB" id="A0AB34J1F0"/>
<dbReference type="Pfam" id="PF00248">
    <property type="entry name" value="Aldo_ket_red"/>
    <property type="match status" value="1"/>
</dbReference>
<dbReference type="Proteomes" id="UP001515480">
    <property type="component" value="Unassembled WGS sequence"/>
</dbReference>
<keyword evidence="3" id="KW-1185">Reference proteome</keyword>
<comment type="caution">
    <text evidence="2">The sequence shown here is derived from an EMBL/GenBank/DDBJ whole genome shotgun (WGS) entry which is preliminary data.</text>
</comment>
<evidence type="ECO:0000313" key="2">
    <source>
        <dbReference type="EMBL" id="KAL1510350.1"/>
    </source>
</evidence>
<protein>
    <recommendedName>
        <fullName evidence="1">NADP-dependent oxidoreductase domain-containing protein</fullName>
    </recommendedName>
</protein>
<proteinExistence type="predicted"/>
<name>A0AB34J1F0_PRYPA</name>
<gene>
    <name evidence="2" type="ORF">AB1Y20_006665</name>
</gene>
<organism evidence="2 3">
    <name type="scientific">Prymnesium parvum</name>
    <name type="common">Toxic golden alga</name>
    <dbReference type="NCBI Taxonomy" id="97485"/>
    <lineage>
        <taxon>Eukaryota</taxon>
        <taxon>Haptista</taxon>
        <taxon>Haptophyta</taxon>
        <taxon>Prymnesiophyceae</taxon>
        <taxon>Prymnesiales</taxon>
        <taxon>Prymnesiaceae</taxon>
        <taxon>Prymnesium</taxon>
    </lineage>
</organism>
<dbReference type="CDD" id="cd19094">
    <property type="entry name" value="AKR_Tas-like"/>
    <property type="match status" value="1"/>
</dbReference>
<dbReference type="InterPro" id="IPR023210">
    <property type="entry name" value="NADP_OxRdtase_dom"/>
</dbReference>
<dbReference type="Gene3D" id="3.20.20.100">
    <property type="entry name" value="NADP-dependent oxidoreductase domain"/>
    <property type="match status" value="1"/>
</dbReference>
<dbReference type="SUPFAM" id="SSF51430">
    <property type="entry name" value="NAD(P)-linked oxidoreductase"/>
    <property type="match status" value="1"/>
</dbReference>
<evidence type="ECO:0000259" key="1">
    <source>
        <dbReference type="Pfam" id="PF00248"/>
    </source>
</evidence>
<dbReference type="EMBL" id="JBGBPQ010000015">
    <property type="protein sequence ID" value="KAL1510350.1"/>
    <property type="molecule type" value="Genomic_DNA"/>
</dbReference>